<accession>A0A426ZFY3</accession>
<evidence type="ECO:0000313" key="2">
    <source>
        <dbReference type="Proteomes" id="UP000287651"/>
    </source>
</evidence>
<gene>
    <name evidence="1" type="ORF">B296_00015965</name>
</gene>
<feature type="non-terminal residue" evidence="1">
    <location>
        <position position="1"/>
    </location>
</feature>
<sequence length="105" mass="12463">DLSICTYLSAKCNKSWILELRYWLLYIHTIHVYRCNVRRGFSIDDYFVYVVTYNLISYLLIEKDDSYLSNHPKPFYLNCWAYFCSSLVCQCLVSFPQSPKGNTSM</sequence>
<protein>
    <submittedName>
        <fullName evidence="1">Uncharacterized protein</fullName>
    </submittedName>
</protein>
<dbReference type="EMBL" id="AMZH03006816">
    <property type="protein sequence ID" value="RRT62874.1"/>
    <property type="molecule type" value="Genomic_DNA"/>
</dbReference>
<dbReference type="Proteomes" id="UP000287651">
    <property type="component" value="Unassembled WGS sequence"/>
</dbReference>
<organism evidence="1 2">
    <name type="scientific">Ensete ventricosum</name>
    <name type="common">Abyssinian banana</name>
    <name type="synonym">Musa ensete</name>
    <dbReference type="NCBI Taxonomy" id="4639"/>
    <lineage>
        <taxon>Eukaryota</taxon>
        <taxon>Viridiplantae</taxon>
        <taxon>Streptophyta</taxon>
        <taxon>Embryophyta</taxon>
        <taxon>Tracheophyta</taxon>
        <taxon>Spermatophyta</taxon>
        <taxon>Magnoliopsida</taxon>
        <taxon>Liliopsida</taxon>
        <taxon>Zingiberales</taxon>
        <taxon>Musaceae</taxon>
        <taxon>Ensete</taxon>
    </lineage>
</organism>
<name>A0A426ZFY3_ENSVE</name>
<comment type="caution">
    <text evidence="1">The sequence shown here is derived from an EMBL/GenBank/DDBJ whole genome shotgun (WGS) entry which is preliminary data.</text>
</comment>
<evidence type="ECO:0000313" key="1">
    <source>
        <dbReference type="EMBL" id="RRT62874.1"/>
    </source>
</evidence>
<reference evidence="1 2" key="1">
    <citation type="journal article" date="2014" name="Agronomy (Basel)">
        <title>A Draft Genome Sequence for Ensete ventricosum, the Drought-Tolerant Tree Against Hunger.</title>
        <authorList>
            <person name="Harrison J."/>
            <person name="Moore K.A."/>
            <person name="Paszkiewicz K."/>
            <person name="Jones T."/>
            <person name="Grant M."/>
            <person name="Ambacheew D."/>
            <person name="Muzemil S."/>
            <person name="Studholme D.J."/>
        </authorList>
    </citation>
    <scope>NUCLEOTIDE SEQUENCE [LARGE SCALE GENOMIC DNA]</scope>
</reference>
<proteinExistence type="predicted"/>
<dbReference type="AlphaFoldDB" id="A0A426ZFY3"/>